<feature type="domain" description="GAF" evidence="1">
    <location>
        <begin position="11"/>
        <end position="139"/>
    </location>
</feature>
<organism evidence="2 3">
    <name type="scientific">Litchfieldia luteola</name>
    <dbReference type="NCBI Taxonomy" id="682179"/>
    <lineage>
        <taxon>Bacteria</taxon>
        <taxon>Bacillati</taxon>
        <taxon>Bacillota</taxon>
        <taxon>Bacilli</taxon>
        <taxon>Bacillales</taxon>
        <taxon>Bacillaceae</taxon>
        <taxon>Litchfieldia</taxon>
    </lineage>
</organism>
<evidence type="ECO:0000259" key="1">
    <source>
        <dbReference type="Pfam" id="PF13185"/>
    </source>
</evidence>
<accession>A0ABR9QQB4</accession>
<evidence type="ECO:0000313" key="3">
    <source>
        <dbReference type="Proteomes" id="UP001516662"/>
    </source>
</evidence>
<gene>
    <name evidence="2" type="ORF">IMZ08_21700</name>
</gene>
<name>A0ABR9QQB4_9BACI</name>
<dbReference type="InterPro" id="IPR029016">
    <property type="entry name" value="GAF-like_dom_sf"/>
</dbReference>
<dbReference type="InterPro" id="IPR003018">
    <property type="entry name" value="GAF"/>
</dbReference>
<proteinExistence type="predicted"/>
<dbReference type="Gene3D" id="3.30.450.40">
    <property type="match status" value="1"/>
</dbReference>
<dbReference type="RefSeq" id="WP_193539930.1">
    <property type="nucleotide sequence ID" value="NZ_JADCLJ010000025.1"/>
</dbReference>
<reference evidence="2 3" key="1">
    <citation type="submission" date="2020-10" db="EMBL/GenBank/DDBJ databases">
        <title>Bacillus sp. HD4P25, an endophyte from a halophyte.</title>
        <authorList>
            <person name="Sun J.-Q."/>
        </authorList>
    </citation>
    <scope>NUCLEOTIDE SEQUENCE [LARGE SCALE GENOMIC DNA]</scope>
    <source>
        <strain evidence="2 3">YIM 93174</strain>
    </source>
</reference>
<keyword evidence="3" id="KW-1185">Reference proteome</keyword>
<evidence type="ECO:0000313" key="2">
    <source>
        <dbReference type="EMBL" id="MBE4910659.1"/>
    </source>
</evidence>
<comment type="caution">
    <text evidence="2">The sequence shown here is derived from an EMBL/GenBank/DDBJ whole genome shotgun (WGS) entry which is preliminary data.</text>
</comment>
<dbReference type="SUPFAM" id="SSF55781">
    <property type="entry name" value="GAF domain-like"/>
    <property type="match status" value="1"/>
</dbReference>
<dbReference type="EMBL" id="JADCLJ010000025">
    <property type="protein sequence ID" value="MBE4910659.1"/>
    <property type="molecule type" value="Genomic_DNA"/>
</dbReference>
<protein>
    <submittedName>
        <fullName evidence="2">GAF domain-containing protein</fullName>
    </submittedName>
</protein>
<dbReference type="Proteomes" id="UP001516662">
    <property type="component" value="Unassembled WGS sequence"/>
</dbReference>
<sequence>METIKIEMEAQLNALCTATSSDFSAFAQVNEHNYEIHWKYVYGNQNKRYKQMIGKPGKGLSGSVVRFGRNIIIDQNTPDVALRRLEYPIMLAENLQSALAVPVKSYNQILGILLIGSRSPKEYSEEQISFVGRKAEEISSLFLKAIP</sequence>
<dbReference type="Pfam" id="PF13185">
    <property type="entry name" value="GAF_2"/>
    <property type="match status" value="1"/>
</dbReference>